<organism evidence="2 3">
    <name type="scientific">Coemansia javaensis</name>
    <dbReference type="NCBI Taxonomy" id="2761396"/>
    <lineage>
        <taxon>Eukaryota</taxon>
        <taxon>Fungi</taxon>
        <taxon>Fungi incertae sedis</taxon>
        <taxon>Zoopagomycota</taxon>
        <taxon>Kickxellomycotina</taxon>
        <taxon>Kickxellomycetes</taxon>
        <taxon>Kickxellales</taxon>
        <taxon>Kickxellaceae</taxon>
        <taxon>Coemansia</taxon>
    </lineage>
</organism>
<comment type="caution">
    <text evidence="2">The sequence shown here is derived from an EMBL/GenBank/DDBJ whole genome shotgun (WGS) entry which is preliminary data.</text>
</comment>
<evidence type="ECO:0000313" key="2">
    <source>
        <dbReference type="EMBL" id="KAJ2778093.1"/>
    </source>
</evidence>
<evidence type="ECO:0000313" key="3">
    <source>
        <dbReference type="Proteomes" id="UP001140217"/>
    </source>
</evidence>
<reference evidence="2" key="1">
    <citation type="submission" date="2022-07" db="EMBL/GenBank/DDBJ databases">
        <title>Phylogenomic reconstructions and comparative analyses of Kickxellomycotina fungi.</title>
        <authorList>
            <person name="Reynolds N.K."/>
            <person name="Stajich J.E."/>
            <person name="Barry K."/>
            <person name="Grigoriev I.V."/>
            <person name="Crous P."/>
            <person name="Smith M.E."/>
        </authorList>
    </citation>
    <scope>NUCLEOTIDE SEQUENCE</scope>
    <source>
        <strain evidence="2">NBRC 105414</strain>
    </source>
</reference>
<proteinExistence type="predicted"/>
<dbReference type="AlphaFoldDB" id="A0A9W8H7Z8"/>
<sequence>MAWTKREAAECIALAREAVDAYKRGCAVWAAERAGLYARIDELAAAQAQAQAENRALRLRCSLLEDRASSPPPSQAAAALAIPGCDGGFLDAVVRAGERTQQRRWRWH</sequence>
<name>A0A9W8H7Z8_9FUNG</name>
<keyword evidence="3" id="KW-1185">Reference proteome</keyword>
<gene>
    <name evidence="2" type="ORF">H4R18_004812</name>
</gene>
<keyword evidence="1" id="KW-0175">Coiled coil</keyword>
<dbReference type="EMBL" id="JANBUL010000250">
    <property type="protein sequence ID" value="KAJ2778093.1"/>
    <property type="molecule type" value="Genomic_DNA"/>
</dbReference>
<evidence type="ECO:0000256" key="1">
    <source>
        <dbReference type="SAM" id="Coils"/>
    </source>
</evidence>
<accession>A0A9W8H7Z8</accession>
<dbReference type="Proteomes" id="UP001140217">
    <property type="component" value="Unassembled WGS sequence"/>
</dbReference>
<feature type="coiled-coil region" evidence="1">
    <location>
        <begin position="40"/>
        <end position="67"/>
    </location>
</feature>
<protein>
    <submittedName>
        <fullName evidence="2">Uncharacterized protein</fullName>
    </submittedName>
</protein>